<keyword evidence="4 8" id="KW-0547">Nucleotide-binding</keyword>
<evidence type="ECO:0000256" key="3">
    <source>
        <dbReference type="ARBA" id="ARBA00022679"/>
    </source>
</evidence>
<evidence type="ECO:0000256" key="8">
    <source>
        <dbReference type="HAMAP-Rule" id="MF_00376"/>
    </source>
</evidence>
<dbReference type="Proteomes" id="UP000217465">
    <property type="component" value="Unassembled WGS sequence"/>
</dbReference>
<dbReference type="RefSeq" id="WP_096633792.1">
    <property type="nucleotide sequence ID" value="NZ_NSGR01000009.1"/>
</dbReference>
<evidence type="ECO:0000256" key="7">
    <source>
        <dbReference type="ARBA" id="ARBA00022993"/>
    </source>
</evidence>
<dbReference type="Pfam" id="PF01121">
    <property type="entry name" value="CoaE"/>
    <property type="match status" value="1"/>
</dbReference>
<dbReference type="InterPro" id="IPR027417">
    <property type="entry name" value="P-loop_NTPase"/>
</dbReference>
<evidence type="ECO:0000256" key="5">
    <source>
        <dbReference type="ARBA" id="ARBA00022777"/>
    </source>
</evidence>
<feature type="binding site" evidence="8">
    <location>
        <begin position="12"/>
        <end position="17"/>
    </location>
    <ligand>
        <name>ATP</name>
        <dbReference type="ChEBI" id="CHEBI:30616"/>
    </ligand>
</feature>
<dbReference type="UniPathway" id="UPA00241">
    <property type="reaction ID" value="UER00356"/>
</dbReference>
<dbReference type="PANTHER" id="PTHR10695">
    <property type="entry name" value="DEPHOSPHO-COA KINASE-RELATED"/>
    <property type="match status" value="1"/>
</dbReference>
<dbReference type="GO" id="GO:0004140">
    <property type="term" value="F:dephospho-CoA kinase activity"/>
    <property type="evidence" value="ECO:0007669"/>
    <property type="project" value="UniProtKB-UniRule"/>
</dbReference>
<dbReference type="Gene3D" id="3.40.50.300">
    <property type="entry name" value="P-loop containing nucleotide triphosphate hydrolases"/>
    <property type="match status" value="1"/>
</dbReference>
<organism evidence="10 11">
    <name type="scientific">Streptococcus parauberis</name>
    <dbReference type="NCBI Taxonomy" id="1348"/>
    <lineage>
        <taxon>Bacteria</taxon>
        <taxon>Bacillati</taxon>
        <taxon>Bacillota</taxon>
        <taxon>Bacilli</taxon>
        <taxon>Lactobacillales</taxon>
        <taxon>Streptococcaceae</taxon>
        <taxon>Streptococcus</taxon>
    </lineage>
</organism>
<comment type="caution">
    <text evidence="10">The sequence shown here is derived from an EMBL/GenBank/DDBJ whole genome shotgun (WGS) entry which is preliminary data.</text>
</comment>
<protein>
    <recommendedName>
        <fullName evidence="8 9">Dephospho-CoA kinase</fullName>
        <ecNumber evidence="8 9">2.7.1.24</ecNumber>
    </recommendedName>
    <alternativeName>
        <fullName evidence="8">Dephosphocoenzyme A kinase</fullName>
    </alternativeName>
</protein>
<name>A0A854W6I6_9STRE</name>
<evidence type="ECO:0000256" key="9">
    <source>
        <dbReference type="NCBIfam" id="TIGR00152"/>
    </source>
</evidence>
<keyword evidence="3 8" id="KW-0808">Transferase</keyword>
<comment type="catalytic activity">
    <reaction evidence="8">
        <text>3'-dephospho-CoA + ATP = ADP + CoA + H(+)</text>
        <dbReference type="Rhea" id="RHEA:18245"/>
        <dbReference type="ChEBI" id="CHEBI:15378"/>
        <dbReference type="ChEBI" id="CHEBI:30616"/>
        <dbReference type="ChEBI" id="CHEBI:57287"/>
        <dbReference type="ChEBI" id="CHEBI:57328"/>
        <dbReference type="ChEBI" id="CHEBI:456216"/>
        <dbReference type="EC" id="2.7.1.24"/>
    </reaction>
</comment>
<evidence type="ECO:0000256" key="1">
    <source>
        <dbReference type="ARBA" id="ARBA00009018"/>
    </source>
</evidence>
<comment type="pathway">
    <text evidence="8">Cofactor biosynthesis; coenzyme A biosynthesis; CoA from (R)-pantothenate: step 5/5.</text>
</comment>
<dbReference type="FunFam" id="3.40.50.300:FF:000991">
    <property type="entry name" value="Dephospho-CoA kinase"/>
    <property type="match status" value="1"/>
</dbReference>
<comment type="subcellular location">
    <subcellularLocation>
        <location evidence="8">Cytoplasm</location>
    </subcellularLocation>
</comment>
<gene>
    <name evidence="8 10" type="primary">coaE</name>
    <name evidence="10" type="ORF">A9Y57_01706</name>
</gene>
<dbReference type="SUPFAM" id="SSF52540">
    <property type="entry name" value="P-loop containing nucleoside triphosphate hydrolases"/>
    <property type="match status" value="1"/>
</dbReference>
<dbReference type="HAMAP" id="MF_00376">
    <property type="entry name" value="Dephospho_CoA_kinase"/>
    <property type="match status" value="1"/>
</dbReference>
<dbReference type="PROSITE" id="PS51219">
    <property type="entry name" value="DPCK"/>
    <property type="match status" value="1"/>
</dbReference>
<keyword evidence="6 8" id="KW-0067">ATP-binding</keyword>
<accession>A0A854W6I6</accession>
<dbReference type="CDD" id="cd02022">
    <property type="entry name" value="DPCK"/>
    <property type="match status" value="1"/>
</dbReference>
<dbReference type="EMBL" id="NSGR01000009">
    <property type="protein sequence ID" value="PCH11403.1"/>
    <property type="molecule type" value="Genomic_DNA"/>
</dbReference>
<evidence type="ECO:0000256" key="4">
    <source>
        <dbReference type="ARBA" id="ARBA00022741"/>
    </source>
</evidence>
<sequence length="196" mass="22660">MTKIIGLTGGIASGKSTVVKEIRQAGYEVIDADQVVHELQRKGGRLYQALLNFFGPSILQEDGEIDRPKLSKMIFSSLENRDHSSRLQNQIIQEELMSRKEELEAKGKPFFMDVPLLIELDMRHWFNEIWLVYVDQDTQKQRLMNRNHYSEQEARDRIASQMPLQEKLKFADIVIDNNGSLQELTDQIGQILSKLD</sequence>
<dbReference type="GO" id="GO:0005737">
    <property type="term" value="C:cytoplasm"/>
    <property type="evidence" value="ECO:0007669"/>
    <property type="project" value="UniProtKB-SubCell"/>
</dbReference>
<dbReference type="PANTHER" id="PTHR10695:SF46">
    <property type="entry name" value="BIFUNCTIONAL COENZYME A SYNTHASE-RELATED"/>
    <property type="match status" value="1"/>
</dbReference>
<evidence type="ECO:0000256" key="6">
    <source>
        <dbReference type="ARBA" id="ARBA00022840"/>
    </source>
</evidence>
<proteinExistence type="inferred from homology"/>
<dbReference type="GO" id="GO:0015937">
    <property type="term" value="P:coenzyme A biosynthetic process"/>
    <property type="evidence" value="ECO:0007669"/>
    <property type="project" value="UniProtKB-UniRule"/>
</dbReference>
<evidence type="ECO:0000256" key="2">
    <source>
        <dbReference type="ARBA" id="ARBA00022490"/>
    </source>
</evidence>
<evidence type="ECO:0000313" key="11">
    <source>
        <dbReference type="Proteomes" id="UP000217465"/>
    </source>
</evidence>
<dbReference type="EC" id="2.7.1.24" evidence="8 9"/>
<keyword evidence="5 8" id="KW-0418">Kinase</keyword>
<comment type="function">
    <text evidence="8">Catalyzes the phosphorylation of the 3'-hydroxyl group of dephosphocoenzyme A to form coenzyme A.</text>
</comment>
<comment type="similarity">
    <text evidence="1 8">Belongs to the CoaE family.</text>
</comment>
<dbReference type="GO" id="GO:0005524">
    <property type="term" value="F:ATP binding"/>
    <property type="evidence" value="ECO:0007669"/>
    <property type="project" value="UniProtKB-UniRule"/>
</dbReference>
<keyword evidence="2 8" id="KW-0963">Cytoplasm</keyword>
<dbReference type="AlphaFoldDB" id="A0A854W6I6"/>
<dbReference type="InterPro" id="IPR001977">
    <property type="entry name" value="Depp_CoAkinase"/>
</dbReference>
<keyword evidence="7 8" id="KW-0173">Coenzyme A biosynthesis</keyword>
<evidence type="ECO:0000313" key="10">
    <source>
        <dbReference type="EMBL" id="PCH11403.1"/>
    </source>
</evidence>
<reference evidence="10 11" key="1">
    <citation type="submission" date="2016-06" db="EMBL/GenBank/DDBJ databases">
        <authorList>
            <person name="Haines A.N."/>
            <person name="Council K.R."/>
        </authorList>
    </citation>
    <scope>NUCLEOTIDE SEQUENCE [LARGE SCALE GENOMIC DNA]</scope>
    <source>
        <strain evidence="10 11">SP158-29</strain>
    </source>
</reference>
<dbReference type="NCBIfam" id="TIGR00152">
    <property type="entry name" value="dephospho-CoA kinase"/>
    <property type="match status" value="1"/>
</dbReference>